<evidence type="ECO:0000256" key="5">
    <source>
        <dbReference type="ARBA" id="ARBA00023212"/>
    </source>
</evidence>
<dbReference type="InterPro" id="IPR044806">
    <property type="entry name" value="WVD2/WDL1-4"/>
</dbReference>
<sequence>MNQSSASLMAGSVLGMSTGWPNGLQRVRGHGAERQQHRARTEADEGEEEEEDSSQRQFGGAYVSGLAEQASPVVSPSEAAKAHIPMLASPENMEYQNGVPKEDGSSLIENAEPVHNPEHMERNNSNSDEALIRSGASEKAGDSPVQSSRPAGKTSKPKPGSASEIVSKCKLSRNKSDLKGKSPHASAQKPVLSHSATFPAKGISANSMKKSTNMVPVRANSKHVGGGATSSISSGPVSRGMPGELNSSESNLNVNKSSLSGAYAAASSTSSQPHRQPGKEFSSTNAGTNVASSELVQLQEVTWKAARTLQGSHEADDNSSTTSHGRRSSSGFASRLGERAEKRKEFFSKLEEKVQAKAAEKTNLQAKSKENQEAEIKQLRKSLTFKATPMPSFYKEPPLKVELKKIPTTRPVSPKLGRNKTINLAGASAASGGKSSPRVNQEEAKLSTTPQTKEMAPTKKPVKRSSDRMLSLSFLLCSWEPWKQFSWRTGFLRSSLGL</sequence>
<protein>
    <recommendedName>
        <fullName evidence="8">TPX2 C-terminal domain-containing protein</fullName>
    </recommendedName>
</protein>
<comment type="subcellular location">
    <subcellularLocation>
        <location evidence="1">Cytoplasm</location>
        <location evidence="1">Cytoskeleton</location>
    </subcellularLocation>
</comment>
<dbReference type="PANTHER" id="PTHR46372:SF26">
    <property type="entry name" value="(WILD MALAYSIAN BANANA) HYPOTHETICAL PROTEIN"/>
    <property type="match status" value="1"/>
</dbReference>
<feature type="compositionally biased region" description="Low complexity" evidence="7">
    <location>
        <begin position="425"/>
        <end position="436"/>
    </location>
</feature>
<evidence type="ECO:0000256" key="1">
    <source>
        <dbReference type="ARBA" id="ARBA00004245"/>
    </source>
</evidence>
<dbReference type="Pfam" id="PF06886">
    <property type="entry name" value="TPX2"/>
    <property type="match status" value="1"/>
</dbReference>
<dbReference type="GO" id="GO:0000226">
    <property type="term" value="P:microtubule cytoskeleton organization"/>
    <property type="evidence" value="ECO:0007669"/>
    <property type="project" value="InterPro"/>
</dbReference>
<dbReference type="InterPro" id="IPR027329">
    <property type="entry name" value="TPX2_C"/>
</dbReference>
<name>A0AAN7QGW3_TRANT</name>
<keyword evidence="5" id="KW-0206">Cytoskeleton</keyword>
<keyword evidence="3" id="KW-0963">Cytoplasm</keyword>
<evidence type="ECO:0000256" key="6">
    <source>
        <dbReference type="SAM" id="Coils"/>
    </source>
</evidence>
<evidence type="ECO:0000256" key="7">
    <source>
        <dbReference type="SAM" id="MobiDB-lite"/>
    </source>
</evidence>
<keyword evidence="6" id="KW-0175">Coiled coil</keyword>
<feature type="domain" description="TPX2 C-terminal" evidence="8">
    <location>
        <begin position="336"/>
        <end position="398"/>
    </location>
</feature>
<reference evidence="9 10" key="1">
    <citation type="journal article" date="2023" name="Hortic Res">
        <title>Pangenome of water caltrop reveals structural variations and asymmetric subgenome divergence after allopolyploidization.</title>
        <authorList>
            <person name="Zhang X."/>
            <person name="Chen Y."/>
            <person name="Wang L."/>
            <person name="Yuan Y."/>
            <person name="Fang M."/>
            <person name="Shi L."/>
            <person name="Lu R."/>
            <person name="Comes H.P."/>
            <person name="Ma Y."/>
            <person name="Chen Y."/>
            <person name="Huang G."/>
            <person name="Zhou Y."/>
            <person name="Zheng Z."/>
            <person name="Qiu Y."/>
        </authorList>
    </citation>
    <scope>NUCLEOTIDE SEQUENCE [LARGE SCALE GENOMIC DNA]</scope>
    <source>
        <strain evidence="9">F231</strain>
    </source>
</reference>
<evidence type="ECO:0000256" key="2">
    <source>
        <dbReference type="ARBA" id="ARBA00005885"/>
    </source>
</evidence>
<feature type="compositionally biased region" description="Low complexity" evidence="7">
    <location>
        <begin position="245"/>
        <end position="271"/>
    </location>
</feature>
<feature type="compositionally biased region" description="Basic and acidic residues" evidence="7">
    <location>
        <begin position="30"/>
        <end position="43"/>
    </location>
</feature>
<keyword evidence="4" id="KW-0493">Microtubule</keyword>
<feature type="region of interest" description="Disordered" evidence="7">
    <location>
        <begin position="1"/>
        <end position="288"/>
    </location>
</feature>
<evidence type="ECO:0000313" key="10">
    <source>
        <dbReference type="Proteomes" id="UP001346149"/>
    </source>
</evidence>
<proteinExistence type="inferred from homology"/>
<organism evidence="9 10">
    <name type="scientific">Trapa natans</name>
    <name type="common">Water chestnut</name>
    <dbReference type="NCBI Taxonomy" id="22666"/>
    <lineage>
        <taxon>Eukaryota</taxon>
        <taxon>Viridiplantae</taxon>
        <taxon>Streptophyta</taxon>
        <taxon>Embryophyta</taxon>
        <taxon>Tracheophyta</taxon>
        <taxon>Spermatophyta</taxon>
        <taxon>Magnoliopsida</taxon>
        <taxon>eudicotyledons</taxon>
        <taxon>Gunneridae</taxon>
        <taxon>Pentapetalae</taxon>
        <taxon>rosids</taxon>
        <taxon>malvids</taxon>
        <taxon>Myrtales</taxon>
        <taxon>Lythraceae</taxon>
        <taxon>Trapa</taxon>
    </lineage>
</organism>
<dbReference type="GO" id="GO:0005874">
    <property type="term" value="C:microtubule"/>
    <property type="evidence" value="ECO:0007669"/>
    <property type="project" value="UniProtKB-KW"/>
</dbReference>
<evidence type="ECO:0000256" key="3">
    <source>
        <dbReference type="ARBA" id="ARBA00022490"/>
    </source>
</evidence>
<feature type="compositionally biased region" description="Polar residues" evidence="7">
    <location>
        <begin position="204"/>
        <end position="214"/>
    </location>
</feature>
<feature type="region of interest" description="Disordered" evidence="7">
    <location>
        <begin position="309"/>
        <end position="338"/>
    </location>
</feature>
<evidence type="ECO:0000259" key="8">
    <source>
        <dbReference type="Pfam" id="PF06886"/>
    </source>
</evidence>
<dbReference type="GO" id="GO:0008017">
    <property type="term" value="F:microtubule binding"/>
    <property type="evidence" value="ECO:0007669"/>
    <property type="project" value="InterPro"/>
</dbReference>
<gene>
    <name evidence="9" type="ORF">SAY86_015317</name>
</gene>
<dbReference type="AlphaFoldDB" id="A0AAN7QGW3"/>
<feature type="coiled-coil region" evidence="6">
    <location>
        <begin position="347"/>
        <end position="377"/>
    </location>
</feature>
<dbReference type="PANTHER" id="PTHR46372">
    <property type="entry name" value="PROTEIN WVD2-LIKE 3"/>
    <property type="match status" value="1"/>
</dbReference>
<dbReference type="EMBL" id="JAXQNO010000022">
    <property type="protein sequence ID" value="KAK4767567.1"/>
    <property type="molecule type" value="Genomic_DNA"/>
</dbReference>
<feature type="compositionally biased region" description="Low complexity" evidence="7">
    <location>
        <begin position="319"/>
        <end position="331"/>
    </location>
</feature>
<keyword evidence="10" id="KW-1185">Reference proteome</keyword>
<evidence type="ECO:0000313" key="9">
    <source>
        <dbReference type="EMBL" id="KAK4767567.1"/>
    </source>
</evidence>
<evidence type="ECO:0000256" key="4">
    <source>
        <dbReference type="ARBA" id="ARBA00022701"/>
    </source>
</evidence>
<dbReference type="Proteomes" id="UP001346149">
    <property type="component" value="Unassembled WGS sequence"/>
</dbReference>
<comment type="similarity">
    <text evidence="2">Belongs to the TPX2 family.</text>
</comment>
<comment type="caution">
    <text evidence="9">The sequence shown here is derived from an EMBL/GenBank/DDBJ whole genome shotgun (WGS) entry which is preliminary data.</text>
</comment>
<feature type="region of interest" description="Disordered" evidence="7">
    <location>
        <begin position="425"/>
        <end position="463"/>
    </location>
</feature>
<accession>A0AAN7QGW3</accession>